<evidence type="ECO:0000313" key="2">
    <source>
        <dbReference type="Proteomes" id="UP000049455"/>
    </source>
</evidence>
<reference evidence="1 2" key="1">
    <citation type="submission" date="2015-09" db="EMBL/GenBank/DDBJ databases">
        <authorList>
            <person name="Jackson K.R."/>
            <person name="Lunt B.L."/>
            <person name="Fisher J.N.B."/>
            <person name="Gardner A.V."/>
            <person name="Bailey M.E."/>
            <person name="Deus L.M."/>
            <person name="Earl A.S."/>
            <person name="Gibby P.D."/>
            <person name="Hartmann K.A."/>
            <person name="Liu J.E."/>
            <person name="Manci A.M."/>
            <person name="Nielsen D.A."/>
            <person name="Solomon M.B."/>
            <person name="Breakwell D.P."/>
            <person name="Burnett S.H."/>
            <person name="Grose J.H."/>
        </authorList>
    </citation>
    <scope>NUCLEOTIDE SEQUENCE [LARGE SCALE GENOMIC DNA]</scope>
    <source>
        <strain evidence="1 2">CECT 7799</strain>
    </source>
</reference>
<dbReference type="AlphaFoldDB" id="A0A0M7BGC0"/>
<dbReference type="Proteomes" id="UP000049455">
    <property type="component" value="Unassembled WGS sequence"/>
</dbReference>
<sequence>MADPRAAREARWLRLTRRDLPAAAGPDWPVRLDHCFQRILLDHATNGCWYDAIPRRPAYAHAPDAVLDRAIALGEDVLAGHADLHALNRQSLVWRGKGQGAA</sequence>
<dbReference type="OrthoDB" id="281270at2"/>
<proteinExistence type="predicted"/>
<protein>
    <recommendedName>
        <fullName evidence="3">GCN5-related N-acetyltransferase</fullName>
    </recommendedName>
</protein>
<dbReference type="STRING" id="313367.JSE7799_03562"/>
<dbReference type="EMBL" id="CYPR01000231">
    <property type="protein sequence ID" value="CUH40822.1"/>
    <property type="molecule type" value="Genomic_DNA"/>
</dbReference>
<name>A0A0M7BGC0_9RHOB</name>
<gene>
    <name evidence="1" type="ORF">JSE7799_03562</name>
</gene>
<evidence type="ECO:0000313" key="1">
    <source>
        <dbReference type="EMBL" id="CUH40822.1"/>
    </source>
</evidence>
<accession>A0A0M7BGC0</accession>
<organism evidence="1 2">
    <name type="scientific">Jannaschia seosinensis</name>
    <dbReference type="NCBI Taxonomy" id="313367"/>
    <lineage>
        <taxon>Bacteria</taxon>
        <taxon>Pseudomonadati</taxon>
        <taxon>Pseudomonadota</taxon>
        <taxon>Alphaproteobacteria</taxon>
        <taxon>Rhodobacterales</taxon>
        <taxon>Roseobacteraceae</taxon>
        <taxon>Jannaschia</taxon>
    </lineage>
</organism>
<evidence type="ECO:0008006" key="3">
    <source>
        <dbReference type="Google" id="ProtNLM"/>
    </source>
</evidence>
<keyword evidence="2" id="KW-1185">Reference proteome</keyword>
<dbReference type="RefSeq" id="WP_055664817.1">
    <property type="nucleotide sequence ID" value="NZ_CYPR01000231.1"/>
</dbReference>